<dbReference type="InterPro" id="IPR036640">
    <property type="entry name" value="ABC1_TM_sf"/>
</dbReference>
<dbReference type="InterPro" id="IPR039421">
    <property type="entry name" value="Type_1_exporter"/>
</dbReference>
<dbReference type="GO" id="GO:0005886">
    <property type="term" value="C:plasma membrane"/>
    <property type="evidence" value="ECO:0007669"/>
    <property type="project" value="UniProtKB-SubCell"/>
</dbReference>
<evidence type="ECO:0000256" key="8">
    <source>
        <dbReference type="ARBA" id="ARBA00022989"/>
    </source>
</evidence>
<evidence type="ECO:0000313" key="14">
    <source>
        <dbReference type="EMBL" id="EKB31280.1"/>
    </source>
</evidence>
<dbReference type="STRING" id="742823.HMPREF9465_01105"/>
<keyword evidence="3" id="KW-1003">Cell membrane</keyword>
<evidence type="ECO:0000256" key="4">
    <source>
        <dbReference type="ARBA" id="ARBA00022692"/>
    </source>
</evidence>
<dbReference type="PANTHER" id="PTHR43394:SF1">
    <property type="entry name" value="ATP-BINDING CASSETTE SUB-FAMILY B MEMBER 10, MITOCHONDRIAL"/>
    <property type="match status" value="1"/>
</dbReference>
<dbReference type="PROSITE" id="PS50893">
    <property type="entry name" value="ABC_TRANSPORTER_2"/>
    <property type="match status" value="1"/>
</dbReference>
<dbReference type="GO" id="GO:0015421">
    <property type="term" value="F:ABC-type oligopeptide transporter activity"/>
    <property type="evidence" value="ECO:0007669"/>
    <property type="project" value="TreeGrafter"/>
</dbReference>
<feature type="domain" description="ABC transmembrane type-1" evidence="13">
    <location>
        <begin position="30"/>
        <end position="312"/>
    </location>
</feature>
<evidence type="ECO:0000259" key="13">
    <source>
        <dbReference type="PROSITE" id="PS50929"/>
    </source>
</evidence>
<evidence type="ECO:0000313" key="15">
    <source>
        <dbReference type="Proteomes" id="UP000005835"/>
    </source>
</evidence>
<dbReference type="HOGENOM" id="CLU_000604_84_3_4"/>
<evidence type="ECO:0000256" key="6">
    <source>
        <dbReference type="ARBA" id="ARBA00022840"/>
    </source>
</evidence>
<keyword evidence="4 11" id="KW-0812">Transmembrane</keyword>
<dbReference type="PANTHER" id="PTHR43394">
    <property type="entry name" value="ATP-DEPENDENT PERMEASE MDL1, MITOCHONDRIAL"/>
    <property type="match status" value="1"/>
</dbReference>
<evidence type="ECO:0000256" key="11">
    <source>
        <dbReference type="SAM" id="Phobius"/>
    </source>
</evidence>
<gene>
    <name evidence="14" type="ORF">HMPREF9465_01105</name>
</gene>
<dbReference type="SUPFAM" id="SSF52540">
    <property type="entry name" value="P-loop containing nucleoside triphosphate hydrolases"/>
    <property type="match status" value="1"/>
</dbReference>
<dbReference type="eggNOG" id="COG1132">
    <property type="taxonomic scope" value="Bacteria"/>
</dbReference>
<evidence type="ECO:0000259" key="12">
    <source>
        <dbReference type="PROSITE" id="PS50893"/>
    </source>
</evidence>
<evidence type="ECO:0000256" key="9">
    <source>
        <dbReference type="ARBA" id="ARBA00023055"/>
    </source>
</evidence>
<evidence type="ECO:0000256" key="1">
    <source>
        <dbReference type="ARBA" id="ARBA00004651"/>
    </source>
</evidence>
<keyword evidence="15" id="KW-1185">Reference proteome</keyword>
<dbReference type="InterPro" id="IPR011917">
    <property type="entry name" value="ABC_transpr_lipidA"/>
</dbReference>
<sequence length="601" mass="65898">MPLIQRLQSKLNPNLVRLLAYLKPHKGKLLMSVFFMIGAGAGSSLIALLLGKLTDVGFYDQEEWIVLGAPAALIFIAFLHGGSMFMSNYLLGKTTQSVLVQLRGEIFRKLLRWPAATYQGYPTGAVTSKFIYESNVALSSAAKSSIILVRDTCQVVALVCVLLWNNWMLALVSLLLAPLIVKLLRFISSRVKVLMKHCQESFAEVLGRIKQVYDGHRLVKLSDTYEYELGRFHSINDTMRRMLLEMTKVSSLGTPLTQVICMSGVAVVLAFAMYQTSLGLLTMGDFVTFLAALLLLMPPLRNLAGVNTGFAQMGVAAESIFGLLDEPDEADEGTIELRDCRGEFVFEHVSLRYPGTERDAVHDLSLTVRPGECVAFVGLSGSGKSSLVHMIPRFWNPTSGRILIDGVDSQKYTLDSLRANIATVSQDVRLFNDTIRGNVTYGSPDATEEEIWKALDMAALGDFVRSLPEGLDTPVGEHGGLLSGGQKQRVSIARAFLRDTPVLILDEATSALDSESEEKIKDALIELMKGRTTFMVAHRFSTIEHATQIVAMADGVVQETGTREELLVKNGLFAELSRLQALEHPGDFSDAPAETATEVQA</sequence>
<dbReference type="OrthoDB" id="8554730at2"/>
<dbReference type="InterPro" id="IPR027417">
    <property type="entry name" value="P-loop_NTPase"/>
</dbReference>
<dbReference type="EMBL" id="ADMG01000029">
    <property type="protein sequence ID" value="EKB31280.1"/>
    <property type="molecule type" value="Genomic_DNA"/>
</dbReference>
<keyword evidence="8 11" id="KW-1133">Transmembrane helix</keyword>
<keyword evidence="9" id="KW-0445">Lipid transport</keyword>
<dbReference type="PROSITE" id="PS50929">
    <property type="entry name" value="ABC_TM1F"/>
    <property type="match status" value="1"/>
</dbReference>
<dbReference type="SUPFAM" id="SSF90123">
    <property type="entry name" value="ABC transporter transmembrane region"/>
    <property type="match status" value="1"/>
</dbReference>
<evidence type="ECO:0000256" key="7">
    <source>
        <dbReference type="ARBA" id="ARBA00022967"/>
    </source>
</evidence>
<dbReference type="GO" id="GO:0016887">
    <property type="term" value="F:ATP hydrolysis activity"/>
    <property type="evidence" value="ECO:0007669"/>
    <property type="project" value="InterPro"/>
</dbReference>
<comment type="subcellular location">
    <subcellularLocation>
        <location evidence="1">Cell membrane</location>
        <topology evidence="1">Multi-pass membrane protein</topology>
    </subcellularLocation>
</comment>
<dbReference type="Pfam" id="PF00005">
    <property type="entry name" value="ABC_tran"/>
    <property type="match status" value="1"/>
</dbReference>
<evidence type="ECO:0000256" key="3">
    <source>
        <dbReference type="ARBA" id="ARBA00022475"/>
    </source>
</evidence>
<keyword evidence="6 14" id="KW-0067">ATP-binding</keyword>
<dbReference type="Proteomes" id="UP000005835">
    <property type="component" value="Unassembled WGS sequence"/>
</dbReference>
<dbReference type="GO" id="GO:0005524">
    <property type="term" value="F:ATP binding"/>
    <property type="evidence" value="ECO:0007669"/>
    <property type="project" value="UniProtKB-KW"/>
</dbReference>
<dbReference type="Gene3D" id="3.40.50.300">
    <property type="entry name" value="P-loop containing nucleotide triphosphate hydrolases"/>
    <property type="match status" value="1"/>
</dbReference>
<keyword evidence="5" id="KW-0547">Nucleotide-binding</keyword>
<proteinExistence type="predicted"/>
<dbReference type="PROSITE" id="PS00211">
    <property type="entry name" value="ABC_TRANSPORTER_1"/>
    <property type="match status" value="1"/>
</dbReference>
<evidence type="ECO:0000256" key="5">
    <source>
        <dbReference type="ARBA" id="ARBA00022741"/>
    </source>
</evidence>
<evidence type="ECO:0000256" key="10">
    <source>
        <dbReference type="ARBA" id="ARBA00023136"/>
    </source>
</evidence>
<dbReference type="FunFam" id="3.40.50.300:FF:000221">
    <property type="entry name" value="Multidrug ABC transporter ATP-binding protein"/>
    <property type="match status" value="1"/>
</dbReference>
<dbReference type="RefSeq" id="WP_005434927.1">
    <property type="nucleotide sequence ID" value="NZ_JH815515.1"/>
</dbReference>
<feature type="transmembrane region" description="Helical" evidence="11">
    <location>
        <begin position="29"/>
        <end position="51"/>
    </location>
</feature>
<dbReference type="InterPro" id="IPR017871">
    <property type="entry name" value="ABC_transporter-like_CS"/>
</dbReference>
<feature type="domain" description="ABC transporter" evidence="12">
    <location>
        <begin position="344"/>
        <end position="579"/>
    </location>
</feature>
<dbReference type="PATRIC" id="fig|742823.3.peg.1095"/>
<accession>K1JI38</accession>
<keyword evidence="2" id="KW-0813">Transport</keyword>
<protein>
    <submittedName>
        <fullName evidence="14">Lipid A export permease/ATP-binding protein MsbA</fullName>
    </submittedName>
</protein>
<dbReference type="NCBIfam" id="TIGR02203">
    <property type="entry name" value="MsbA_lipidA"/>
    <property type="match status" value="1"/>
</dbReference>
<keyword evidence="7" id="KW-1278">Translocase</keyword>
<dbReference type="Gene3D" id="1.20.1560.10">
    <property type="entry name" value="ABC transporter type 1, transmembrane domain"/>
    <property type="match status" value="1"/>
</dbReference>
<dbReference type="CDD" id="cd18552">
    <property type="entry name" value="ABC_6TM_MsbA_like"/>
    <property type="match status" value="1"/>
</dbReference>
<dbReference type="Pfam" id="PF00664">
    <property type="entry name" value="ABC_membrane"/>
    <property type="match status" value="1"/>
</dbReference>
<evidence type="ECO:0000256" key="2">
    <source>
        <dbReference type="ARBA" id="ARBA00022448"/>
    </source>
</evidence>
<name>K1JI38_9BURK</name>
<feature type="transmembrane region" description="Helical" evidence="11">
    <location>
        <begin position="71"/>
        <end position="91"/>
    </location>
</feature>
<dbReference type="SMART" id="SM00382">
    <property type="entry name" value="AAA"/>
    <property type="match status" value="1"/>
</dbReference>
<feature type="transmembrane region" description="Helical" evidence="11">
    <location>
        <begin position="249"/>
        <end position="272"/>
    </location>
</feature>
<organism evidence="14 15">
    <name type="scientific">Sutterella wadsworthensis 2_1_59BFAA</name>
    <dbReference type="NCBI Taxonomy" id="742823"/>
    <lineage>
        <taxon>Bacteria</taxon>
        <taxon>Pseudomonadati</taxon>
        <taxon>Pseudomonadota</taxon>
        <taxon>Betaproteobacteria</taxon>
        <taxon>Burkholderiales</taxon>
        <taxon>Sutterellaceae</taxon>
        <taxon>Sutterella</taxon>
    </lineage>
</organism>
<dbReference type="AlphaFoldDB" id="K1JI38"/>
<comment type="caution">
    <text evidence="14">The sequence shown here is derived from an EMBL/GenBank/DDBJ whole genome shotgun (WGS) entry which is preliminary data.</text>
</comment>
<feature type="transmembrane region" description="Helical" evidence="11">
    <location>
        <begin position="278"/>
        <end position="297"/>
    </location>
</feature>
<dbReference type="GO" id="GO:0034040">
    <property type="term" value="F:ATPase-coupled lipid transmembrane transporter activity"/>
    <property type="evidence" value="ECO:0007669"/>
    <property type="project" value="InterPro"/>
</dbReference>
<dbReference type="InterPro" id="IPR011527">
    <property type="entry name" value="ABC1_TM_dom"/>
</dbReference>
<keyword evidence="10 11" id="KW-0472">Membrane</keyword>
<dbReference type="InterPro" id="IPR003593">
    <property type="entry name" value="AAA+_ATPase"/>
</dbReference>
<dbReference type="InterPro" id="IPR003439">
    <property type="entry name" value="ABC_transporter-like_ATP-bd"/>
</dbReference>
<reference evidence="14 15" key="1">
    <citation type="submission" date="2012-05" db="EMBL/GenBank/DDBJ databases">
        <title>The Genome Sequence of Sutterella wadsworthensis 2_1_59BFAA.</title>
        <authorList>
            <consortium name="The Broad Institute Genome Sequencing Platform"/>
            <person name="Earl A."/>
            <person name="Ward D."/>
            <person name="Feldgarden M."/>
            <person name="Gevers D."/>
            <person name="Daigneault M."/>
            <person name="Strauss J."/>
            <person name="Allen-Vercoe E."/>
            <person name="Walker B."/>
            <person name="Young S.K."/>
            <person name="Zeng Q."/>
            <person name="Gargeya S."/>
            <person name="Fitzgerald M."/>
            <person name="Haas B."/>
            <person name="Abouelleil A."/>
            <person name="Alvarado L."/>
            <person name="Arachchi H.M."/>
            <person name="Berlin A.M."/>
            <person name="Chapman S.B."/>
            <person name="Goldberg J."/>
            <person name="Griggs A."/>
            <person name="Gujja S."/>
            <person name="Hansen M."/>
            <person name="Howarth C."/>
            <person name="Imamovic A."/>
            <person name="Larimer J."/>
            <person name="McCowen C."/>
            <person name="Montmayeur A."/>
            <person name="Murphy C."/>
            <person name="Neiman D."/>
            <person name="Pearson M."/>
            <person name="Priest M."/>
            <person name="Roberts A."/>
            <person name="Saif S."/>
            <person name="Shea T."/>
            <person name="Sisk P."/>
            <person name="Sykes S."/>
            <person name="Wortman J."/>
            <person name="Nusbaum C."/>
            <person name="Birren B."/>
        </authorList>
    </citation>
    <scope>NUCLEOTIDE SEQUENCE [LARGE SCALE GENOMIC DNA]</scope>
    <source>
        <strain evidence="14 15">2_1_59BFAA</strain>
    </source>
</reference>